<keyword evidence="4" id="KW-1185">Reference proteome</keyword>
<evidence type="ECO:0000256" key="2">
    <source>
        <dbReference type="SAM" id="Phobius"/>
    </source>
</evidence>
<accession>A0A6G1JX09</accession>
<gene>
    <name evidence="3" type="ORF">K504DRAFT_108457</name>
</gene>
<evidence type="ECO:0008006" key="5">
    <source>
        <dbReference type="Google" id="ProtNLM"/>
    </source>
</evidence>
<proteinExistence type="predicted"/>
<protein>
    <recommendedName>
        <fullName evidence="5">Transmembrane protein</fullName>
    </recommendedName>
</protein>
<evidence type="ECO:0000256" key="1">
    <source>
        <dbReference type="SAM" id="MobiDB-lite"/>
    </source>
</evidence>
<keyword evidence="2" id="KW-0472">Membrane</keyword>
<dbReference type="EMBL" id="MU005780">
    <property type="protein sequence ID" value="KAF2705146.1"/>
    <property type="molecule type" value="Genomic_DNA"/>
</dbReference>
<feature type="region of interest" description="Disordered" evidence="1">
    <location>
        <begin position="110"/>
        <end position="149"/>
    </location>
</feature>
<evidence type="ECO:0000313" key="4">
    <source>
        <dbReference type="Proteomes" id="UP000799428"/>
    </source>
</evidence>
<reference evidence="3" key="1">
    <citation type="journal article" date="2020" name="Stud. Mycol.">
        <title>101 Dothideomycetes genomes: a test case for predicting lifestyles and emergence of pathogens.</title>
        <authorList>
            <person name="Haridas S."/>
            <person name="Albert R."/>
            <person name="Binder M."/>
            <person name="Bloem J."/>
            <person name="Labutti K."/>
            <person name="Salamov A."/>
            <person name="Andreopoulos B."/>
            <person name="Baker S."/>
            <person name="Barry K."/>
            <person name="Bills G."/>
            <person name="Bluhm B."/>
            <person name="Cannon C."/>
            <person name="Castanera R."/>
            <person name="Culley D."/>
            <person name="Daum C."/>
            <person name="Ezra D."/>
            <person name="Gonzalez J."/>
            <person name="Henrissat B."/>
            <person name="Kuo A."/>
            <person name="Liang C."/>
            <person name="Lipzen A."/>
            <person name="Lutzoni F."/>
            <person name="Magnuson J."/>
            <person name="Mondo S."/>
            <person name="Nolan M."/>
            <person name="Ohm R."/>
            <person name="Pangilinan J."/>
            <person name="Park H.-J."/>
            <person name="Ramirez L."/>
            <person name="Alfaro M."/>
            <person name="Sun H."/>
            <person name="Tritt A."/>
            <person name="Yoshinaga Y."/>
            <person name="Zwiers L.-H."/>
            <person name="Turgeon B."/>
            <person name="Goodwin S."/>
            <person name="Spatafora J."/>
            <person name="Crous P."/>
            <person name="Grigoriev I."/>
        </authorList>
    </citation>
    <scope>NUCLEOTIDE SEQUENCE</scope>
    <source>
        <strain evidence="3">CBS 279.74</strain>
    </source>
</reference>
<sequence>MQEFGAIDWGALDLESEFTSSPSVEYTPPPVATTMVRARMPNIDLGDTTDLIVGYTSATSSTRATTVDIEMVSFSLYTPSSTTVPTFTIATRTTMTRPIDVVTSISSLPLPLSTEGVAPPNPNPNLEPINPAPTQENETEVHGSKNGGPRSIPTVASSASLVCAVLVFFALYWFCFRRSEEKHAQRAQVRNGYRREGERIEDWERRWESEMEMEMRYLARDNGVSVPEPVRGGGRWERGWRGLRR</sequence>
<keyword evidence="2" id="KW-1133">Transmembrane helix</keyword>
<dbReference type="Proteomes" id="UP000799428">
    <property type="component" value="Unassembled WGS sequence"/>
</dbReference>
<dbReference type="AlphaFoldDB" id="A0A6G1JX09"/>
<feature type="transmembrane region" description="Helical" evidence="2">
    <location>
        <begin position="155"/>
        <end position="176"/>
    </location>
</feature>
<evidence type="ECO:0000313" key="3">
    <source>
        <dbReference type="EMBL" id="KAF2705146.1"/>
    </source>
</evidence>
<name>A0A6G1JX09_9PLEO</name>
<organism evidence="3 4">
    <name type="scientific">Pleomassaria siparia CBS 279.74</name>
    <dbReference type="NCBI Taxonomy" id="1314801"/>
    <lineage>
        <taxon>Eukaryota</taxon>
        <taxon>Fungi</taxon>
        <taxon>Dikarya</taxon>
        <taxon>Ascomycota</taxon>
        <taxon>Pezizomycotina</taxon>
        <taxon>Dothideomycetes</taxon>
        <taxon>Pleosporomycetidae</taxon>
        <taxon>Pleosporales</taxon>
        <taxon>Pleomassariaceae</taxon>
        <taxon>Pleomassaria</taxon>
    </lineage>
</organism>
<keyword evidence="2" id="KW-0812">Transmembrane</keyword>